<evidence type="ECO:0008006" key="3">
    <source>
        <dbReference type="Google" id="ProtNLM"/>
    </source>
</evidence>
<evidence type="ECO:0000313" key="1">
    <source>
        <dbReference type="EMBL" id="KAJ4466191.1"/>
    </source>
</evidence>
<comment type="caution">
    <text evidence="1">The sequence shown here is derived from an EMBL/GenBank/DDBJ whole genome shotgun (WGS) entry which is preliminary data.</text>
</comment>
<keyword evidence="2" id="KW-1185">Reference proteome</keyword>
<accession>A0ABQ8V3C5</accession>
<protein>
    <recommendedName>
        <fullName evidence="3">Protein kinase domain-containing protein</fullName>
    </recommendedName>
</protein>
<dbReference type="EMBL" id="JANVFT010000117">
    <property type="protein sequence ID" value="KAJ4466191.1"/>
    <property type="molecule type" value="Genomic_DNA"/>
</dbReference>
<name>A0ABQ8V3C5_9AGAR</name>
<gene>
    <name evidence="1" type="ORF">C8R41DRAFT_906337</name>
</gene>
<organism evidence="1 2">
    <name type="scientific">Lentinula lateritia</name>
    <dbReference type="NCBI Taxonomy" id="40482"/>
    <lineage>
        <taxon>Eukaryota</taxon>
        <taxon>Fungi</taxon>
        <taxon>Dikarya</taxon>
        <taxon>Basidiomycota</taxon>
        <taxon>Agaricomycotina</taxon>
        <taxon>Agaricomycetes</taxon>
        <taxon>Agaricomycetidae</taxon>
        <taxon>Agaricales</taxon>
        <taxon>Marasmiineae</taxon>
        <taxon>Omphalotaceae</taxon>
        <taxon>Lentinula</taxon>
    </lineage>
</organism>
<evidence type="ECO:0000313" key="2">
    <source>
        <dbReference type="Proteomes" id="UP001150217"/>
    </source>
</evidence>
<reference evidence="1" key="1">
    <citation type="submission" date="2022-08" db="EMBL/GenBank/DDBJ databases">
        <title>A Global Phylogenomic Analysis of the Shiitake Genus Lentinula.</title>
        <authorList>
            <consortium name="DOE Joint Genome Institute"/>
            <person name="Sierra-Patev S."/>
            <person name="Min B."/>
            <person name="Naranjo-Ortiz M."/>
            <person name="Looney B."/>
            <person name="Konkel Z."/>
            <person name="Slot J.C."/>
            <person name="Sakamoto Y."/>
            <person name="Steenwyk J.L."/>
            <person name="Rokas A."/>
            <person name="Carro J."/>
            <person name="Camarero S."/>
            <person name="Ferreira P."/>
            <person name="Molpeceres G."/>
            <person name="Ruiz-Duenas F.J."/>
            <person name="Serrano A."/>
            <person name="Henrissat B."/>
            <person name="Drula E."/>
            <person name="Hughes K.W."/>
            <person name="Mata J.L."/>
            <person name="Ishikawa N.K."/>
            <person name="Vargas-Isla R."/>
            <person name="Ushijima S."/>
            <person name="Smith C.A."/>
            <person name="Ahrendt S."/>
            <person name="Andreopoulos W."/>
            <person name="He G."/>
            <person name="Labutti K."/>
            <person name="Lipzen A."/>
            <person name="Ng V."/>
            <person name="Riley R."/>
            <person name="Sandor L."/>
            <person name="Barry K."/>
            <person name="Martinez A.T."/>
            <person name="Xiao Y."/>
            <person name="Gibbons J.G."/>
            <person name="Terashima K."/>
            <person name="Grigoriev I.V."/>
            <person name="Hibbett D.S."/>
        </authorList>
    </citation>
    <scope>NUCLEOTIDE SEQUENCE</scope>
    <source>
        <strain evidence="1">RHP3577 ss4</strain>
    </source>
</reference>
<proteinExistence type="predicted"/>
<dbReference type="Proteomes" id="UP001150217">
    <property type="component" value="Unassembled WGS sequence"/>
</dbReference>
<sequence>MMIFFKTRTIVVVIQVVGFLLVSTSALPHVARTIDGQDWILQSYTELVESRHNEVQDAFKNVLQGVHIGSYITASERGLNSEGVYNVQGKIMGKDAVVKVMKDTGTEALGEVLALKDRGELLYSGYIVISGRYAPAIVMVKVPGKVLSDTREYKRASDEEREKLKKQAIKLMCKAVADIAVHSHLLHYENNIDNTLVTVSNGKVSSAKVCDYGASVTFKVSASVTRKEVYDWCKARWTPSTWIVVSDEMPF</sequence>